<protein>
    <submittedName>
        <fullName evidence="2">Uncharacterized protein</fullName>
    </submittedName>
</protein>
<feature type="compositionally biased region" description="Polar residues" evidence="1">
    <location>
        <begin position="261"/>
        <end position="273"/>
    </location>
</feature>
<dbReference type="Proteomes" id="UP000059188">
    <property type="component" value="Unassembled WGS sequence"/>
</dbReference>
<dbReference type="OrthoDB" id="3217865at2759"/>
<feature type="compositionally biased region" description="Low complexity" evidence="1">
    <location>
        <begin position="1"/>
        <end position="18"/>
    </location>
</feature>
<keyword evidence="3" id="KW-1185">Reference proteome</keyword>
<feature type="region of interest" description="Disordered" evidence="1">
    <location>
        <begin position="254"/>
        <end position="273"/>
    </location>
</feature>
<feature type="compositionally biased region" description="Polar residues" evidence="1">
    <location>
        <begin position="25"/>
        <end position="40"/>
    </location>
</feature>
<organism evidence="2 3">
    <name type="scientific">Thanatephorus cucumeris (strain AG1-IB / isolate 7/3/14)</name>
    <name type="common">Lettuce bottom rot fungus</name>
    <name type="synonym">Rhizoctonia solani</name>
    <dbReference type="NCBI Taxonomy" id="1108050"/>
    <lineage>
        <taxon>Eukaryota</taxon>
        <taxon>Fungi</taxon>
        <taxon>Dikarya</taxon>
        <taxon>Basidiomycota</taxon>
        <taxon>Agaricomycotina</taxon>
        <taxon>Agaricomycetes</taxon>
        <taxon>Cantharellales</taxon>
        <taxon>Ceratobasidiaceae</taxon>
        <taxon>Rhizoctonia</taxon>
        <taxon>Rhizoctonia solani AG-1</taxon>
    </lineage>
</organism>
<evidence type="ECO:0000256" key="1">
    <source>
        <dbReference type="SAM" id="MobiDB-lite"/>
    </source>
</evidence>
<dbReference type="EMBL" id="LN679142">
    <property type="protein sequence ID" value="CEL60122.1"/>
    <property type="molecule type" value="Genomic_DNA"/>
</dbReference>
<feature type="region of interest" description="Disordered" evidence="1">
    <location>
        <begin position="220"/>
        <end position="239"/>
    </location>
</feature>
<name>A0A0B7FVE2_THACB</name>
<dbReference type="AlphaFoldDB" id="A0A0B7FVE2"/>
<feature type="compositionally biased region" description="Basic and acidic residues" evidence="1">
    <location>
        <begin position="220"/>
        <end position="236"/>
    </location>
</feature>
<sequence length="535" mass="57672">MSSVYRPLSSCSSSSSQSSDREIGSDTTPSPSGGNKSPTFNHRALASRLSMIEASQALAQASDILSLAAQAMSKAAASLAAVTGYDCENLAFGDGNNRDAQDWAGSPDWSQSSYNLAPVAIHSDKEIYAADRIEKITEADEHACENQIPEANTENEHTNEPRPSCTVDREGLQGSVAPIEAEQLIPQVTLAQALPGAASCQHVPDAPVVKPLVQSIASKRDLLSKNEPDHSARENEDGTVATMSTMIPVTEASRAGEVNPKFSSSHVFTDPSQQTQADFGHLANPTRIVLERGFDVLPALCHITKRRAKTVCIYNYSSITAIISIASMLRANTTLPVIAPESAKQQKLSVAINKFNSSDTGVLFWPGYKKLHPITGLAESPGIQLIQLGNPNPNNISVDVVCRTTTVIMAQSEINQPSANDEPLYTPDILSSTYNEQGPESVLEPLRVYLQARFAKDTYARGFYLDWIVQRRKHNPMEDVLDTARLANMYAEEFLLRGGSKRYGEPVGGQPPIGEAAIRAAKLDSAVEAGLIIVL</sequence>
<accession>A0A0B7FVE2</accession>
<feature type="region of interest" description="Disordered" evidence="1">
    <location>
        <begin position="1"/>
        <end position="40"/>
    </location>
</feature>
<gene>
    <name evidence="2" type="ORF">RSOLAG1IB_09371</name>
</gene>
<evidence type="ECO:0000313" key="2">
    <source>
        <dbReference type="EMBL" id="CEL60122.1"/>
    </source>
</evidence>
<evidence type="ECO:0000313" key="3">
    <source>
        <dbReference type="Proteomes" id="UP000059188"/>
    </source>
</evidence>
<proteinExistence type="predicted"/>
<reference evidence="2 3" key="1">
    <citation type="submission" date="2014-11" db="EMBL/GenBank/DDBJ databases">
        <authorList>
            <person name="Wibberg Daniel"/>
        </authorList>
    </citation>
    <scope>NUCLEOTIDE SEQUENCE [LARGE SCALE GENOMIC DNA]</scope>
    <source>
        <strain evidence="2">Rhizoctonia solani AG1-IB 7/3/14</strain>
    </source>
</reference>